<dbReference type="UniPathway" id="UPA00762">
    <property type="reaction ID" value="UER00747"/>
</dbReference>
<dbReference type="Proteomes" id="UP000694422">
    <property type="component" value="Unplaced"/>
</dbReference>
<dbReference type="AlphaFoldDB" id="A0A8C9PC00"/>
<dbReference type="EC" id="3.1.4.53" evidence="4"/>
<proteinExistence type="inferred from homology"/>
<dbReference type="Ensembl" id="ENSSDAT00000007050.1">
    <property type="protein sequence ID" value="ENSSDAP00000006173.1"/>
    <property type="gene ID" value="ENSSDAG00000005726.1"/>
</dbReference>
<organism evidence="9 10">
    <name type="scientific">Spermophilus dauricus</name>
    <name type="common">Daurian ground squirrel</name>
    <dbReference type="NCBI Taxonomy" id="99837"/>
    <lineage>
        <taxon>Eukaryota</taxon>
        <taxon>Metazoa</taxon>
        <taxon>Chordata</taxon>
        <taxon>Craniata</taxon>
        <taxon>Vertebrata</taxon>
        <taxon>Euteleostomi</taxon>
        <taxon>Mammalia</taxon>
        <taxon>Eutheria</taxon>
        <taxon>Euarchontoglires</taxon>
        <taxon>Glires</taxon>
        <taxon>Rodentia</taxon>
        <taxon>Sciuromorpha</taxon>
        <taxon>Sciuridae</taxon>
        <taxon>Xerinae</taxon>
        <taxon>Marmotini</taxon>
        <taxon>Spermophilus</taxon>
    </lineage>
</organism>
<comment type="similarity">
    <text evidence="3">Belongs to the cyclic nucleotide phosphodiesterase family. PDE4 subfamily.</text>
</comment>
<dbReference type="Pfam" id="PF18100">
    <property type="entry name" value="PDE4_UCR"/>
    <property type="match status" value="1"/>
</dbReference>
<dbReference type="InterPro" id="IPR040844">
    <property type="entry name" value="PDE4_UCR"/>
</dbReference>
<accession>A0A8C9PC00</accession>
<evidence type="ECO:0000256" key="2">
    <source>
        <dbReference type="ARBA" id="ARBA00004703"/>
    </source>
</evidence>
<evidence type="ECO:0000256" key="3">
    <source>
        <dbReference type="ARBA" id="ARBA00009517"/>
    </source>
</evidence>
<protein>
    <recommendedName>
        <fullName evidence="4">3',5'-cyclic-AMP phosphodiesterase</fullName>
        <ecNumber evidence="4">3.1.4.53</ecNumber>
    </recommendedName>
</protein>
<evidence type="ECO:0000256" key="5">
    <source>
        <dbReference type="ARBA" id="ARBA00022801"/>
    </source>
</evidence>
<keyword evidence="6" id="KW-0114">cAMP</keyword>
<evidence type="ECO:0000313" key="10">
    <source>
        <dbReference type="Proteomes" id="UP000694422"/>
    </source>
</evidence>
<evidence type="ECO:0000313" key="9">
    <source>
        <dbReference type="Ensembl" id="ENSSDAP00000006173.1"/>
    </source>
</evidence>
<reference evidence="9" key="2">
    <citation type="submission" date="2025-09" db="UniProtKB">
        <authorList>
            <consortium name="Ensembl"/>
        </authorList>
    </citation>
    <scope>IDENTIFICATION</scope>
</reference>
<keyword evidence="5" id="KW-0378">Hydrolase</keyword>
<comment type="pathway">
    <text evidence="2">Purine metabolism; 3',5'-cyclic AMP degradation; AMP from 3',5'-cyclic AMP: step 1/1.</text>
</comment>
<dbReference type="GO" id="GO:0006198">
    <property type="term" value="P:cAMP catabolic process"/>
    <property type="evidence" value="ECO:0007669"/>
    <property type="project" value="UniProtKB-UniPathway"/>
</dbReference>
<evidence type="ECO:0000259" key="8">
    <source>
        <dbReference type="Pfam" id="PF18100"/>
    </source>
</evidence>
<keyword evidence="10" id="KW-1185">Reference proteome</keyword>
<evidence type="ECO:0000256" key="1">
    <source>
        <dbReference type="ARBA" id="ARBA00001936"/>
    </source>
</evidence>
<name>A0A8C9PC00_SPEDA</name>
<dbReference type="GO" id="GO:0004115">
    <property type="term" value="F:3',5'-cyclic-AMP phosphodiesterase activity"/>
    <property type="evidence" value="ECO:0007669"/>
    <property type="project" value="UniProtKB-EC"/>
</dbReference>
<comment type="cofactor">
    <cofactor evidence="1">
        <name>Mn(2+)</name>
        <dbReference type="ChEBI" id="CHEBI:29035"/>
    </cofactor>
</comment>
<sequence>MSPSLPQTSATSLEPLHHPGCPFLEETCQQLARETLEELDWCLEQLETMQTYRSVSEMASHKVGTPLLTATPIPGARQSPQCSKQLLAPDQCTYSQQQVR</sequence>
<comment type="catalytic activity">
    <reaction evidence="7">
        <text>3',5'-cyclic AMP + H2O = AMP + H(+)</text>
        <dbReference type="Rhea" id="RHEA:25277"/>
        <dbReference type="ChEBI" id="CHEBI:15377"/>
        <dbReference type="ChEBI" id="CHEBI:15378"/>
        <dbReference type="ChEBI" id="CHEBI:58165"/>
        <dbReference type="ChEBI" id="CHEBI:456215"/>
        <dbReference type="EC" id="3.1.4.53"/>
    </reaction>
    <physiologicalReaction direction="left-to-right" evidence="7">
        <dbReference type="Rhea" id="RHEA:25278"/>
    </physiologicalReaction>
</comment>
<evidence type="ECO:0000256" key="7">
    <source>
        <dbReference type="ARBA" id="ARBA00033681"/>
    </source>
</evidence>
<reference evidence="9" key="1">
    <citation type="submission" date="2025-08" db="UniProtKB">
        <authorList>
            <consortium name="Ensembl"/>
        </authorList>
    </citation>
    <scope>IDENTIFICATION</scope>
</reference>
<evidence type="ECO:0000256" key="4">
    <source>
        <dbReference type="ARBA" id="ARBA00012276"/>
    </source>
</evidence>
<evidence type="ECO:0000256" key="6">
    <source>
        <dbReference type="ARBA" id="ARBA00023149"/>
    </source>
</evidence>
<feature type="domain" description="Phosphodiesterase 4 upstream conserved regions (UCR)" evidence="8">
    <location>
        <begin position="23"/>
        <end position="62"/>
    </location>
</feature>